<sequence>MQVNGGQYVMIILTCETPKLCGRMLNHSGAVSYGSAYFRYGYGTGSDDSQILLDNLKCRGDEASLMECKHKGWGNSDCGHFEDVAVVCKNDSIPTVPPNVTSPTIGPPANFTIRLRGGDSEHAGRVEIVYNGTVGTICDNDFDIDDANVICKMLGFKGAWSTMCCGRYGYGYGSIWLDNLQCTGNETTLSACPHLGWGNHDDVCSHYNDAGVFCIPKPVVPPDARKMLLFSEYSRSILFQAYLEGDVYQAAPLPFDNIHGLTAVGFDPIERQVYYGQFRPGLILRSPLNGSAPETIINGVYFINRLAIDYVFRIIYFTDTSRDRIDVATLEGKYRKRLISTPAPEDIALDLENGTIYWTSNGYPPRIERADMDGENVIVIRNLTDDSYLSGITFDSSQKRLYWTDRNVGEVYYIDLVTNRHGTFISHELYDPIDLAILGNKLYVTDSGSGEWDGGIYSALLGGSEPRGCQLSDRKCSHLCLNSPDEPHCTCPNGMRLINATTCVYRTLLLYTECFYSEIYKAPLGGDDLFSVASSLALENPSCPSAIASNPATDKYIGRTQTSITLFAPTSMEPERK</sequence>
<gene>
    <name evidence="7" type="primary">PRSS12_6</name>
    <name evidence="7" type="ORF">OS493_029301</name>
</gene>
<feature type="disulfide bond" evidence="5">
    <location>
        <begin position="182"/>
        <end position="192"/>
    </location>
</feature>
<dbReference type="PANTHER" id="PTHR19331">
    <property type="entry name" value="SCAVENGER RECEPTOR DOMAIN-CONTAINING"/>
    <property type="match status" value="1"/>
</dbReference>
<dbReference type="Gene3D" id="2.10.25.10">
    <property type="entry name" value="Laminin"/>
    <property type="match status" value="1"/>
</dbReference>
<evidence type="ECO:0000256" key="4">
    <source>
        <dbReference type="ARBA" id="ARBA00023180"/>
    </source>
</evidence>
<feature type="domain" description="SRCR" evidence="6">
    <location>
        <begin position="23"/>
        <end position="89"/>
    </location>
</feature>
<dbReference type="AlphaFoldDB" id="A0A9W9Z913"/>
<dbReference type="OrthoDB" id="5958943at2759"/>
<name>A0A9W9Z913_9CNID</name>
<evidence type="ECO:0000256" key="2">
    <source>
        <dbReference type="ARBA" id="ARBA00022737"/>
    </source>
</evidence>
<keyword evidence="8" id="KW-1185">Reference proteome</keyword>
<dbReference type="Gene3D" id="3.10.250.10">
    <property type="entry name" value="SRCR-like domain"/>
    <property type="match status" value="2"/>
</dbReference>
<keyword evidence="3 5" id="KW-1015">Disulfide bond</keyword>
<feature type="disulfide bond" evidence="5">
    <location>
        <begin position="58"/>
        <end position="68"/>
    </location>
</feature>
<keyword evidence="2" id="KW-0677">Repeat</keyword>
<dbReference type="Pfam" id="PF00530">
    <property type="entry name" value="SRCR"/>
    <property type="match status" value="2"/>
</dbReference>
<evidence type="ECO:0000256" key="1">
    <source>
        <dbReference type="ARBA" id="ARBA00022729"/>
    </source>
</evidence>
<protein>
    <submittedName>
        <fullName evidence="7">Neurotrypsin</fullName>
    </submittedName>
</protein>
<reference evidence="7" key="1">
    <citation type="submission" date="2023-01" db="EMBL/GenBank/DDBJ databases">
        <title>Genome assembly of the deep-sea coral Lophelia pertusa.</title>
        <authorList>
            <person name="Herrera S."/>
            <person name="Cordes E."/>
        </authorList>
    </citation>
    <scope>NUCLEOTIDE SEQUENCE</scope>
    <source>
        <strain evidence="7">USNM1676648</strain>
        <tissue evidence="7">Polyp</tissue>
    </source>
</reference>
<feature type="domain" description="SRCR" evidence="6">
    <location>
        <begin position="113"/>
        <end position="215"/>
    </location>
</feature>
<comment type="caution">
    <text evidence="5">Lacks conserved residue(s) required for the propagation of feature annotation.</text>
</comment>
<proteinExistence type="predicted"/>
<evidence type="ECO:0000256" key="3">
    <source>
        <dbReference type="ARBA" id="ARBA00023157"/>
    </source>
</evidence>
<dbReference type="InterPro" id="IPR000033">
    <property type="entry name" value="LDLR_classB_rpt"/>
</dbReference>
<dbReference type="InterPro" id="IPR001190">
    <property type="entry name" value="SRCR"/>
</dbReference>
<evidence type="ECO:0000256" key="5">
    <source>
        <dbReference type="PROSITE-ProRule" id="PRU00196"/>
    </source>
</evidence>
<dbReference type="SMART" id="SM00202">
    <property type="entry name" value="SR"/>
    <property type="match status" value="2"/>
</dbReference>
<keyword evidence="1" id="KW-0732">Signal</keyword>
<dbReference type="Proteomes" id="UP001163046">
    <property type="component" value="Unassembled WGS sequence"/>
</dbReference>
<dbReference type="PRINTS" id="PR00258">
    <property type="entry name" value="SPERACTRCPTR"/>
</dbReference>
<dbReference type="InterPro" id="IPR011042">
    <property type="entry name" value="6-blade_b-propeller_TolB-like"/>
</dbReference>
<dbReference type="GO" id="GO:0016020">
    <property type="term" value="C:membrane"/>
    <property type="evidence" value="ECO:0007669"/>
    <property type="project" value="InterPro"/>
</dbReference>
<dbReference type="FunFam" id="3.10.250.10:FF:000001">
    <property type="entry name" value="Lysyl oxidase 4 isoform X1"/>
    <property type="match status" value="1"/>
</dbReference>
<dbReference type="PROSITE" id="PS50287">
    <property type="entry name" value="SRCR_2"/>
    <property type="match status" value="2"/>
</dbReference>
<keyword evidence="4" id="KW-0325">Glycoprotein</keyword>
<dbReference type="InterPro" id="IPR036772">
    <property type="entry name" value="SRCR-like_dom_sf"/>
</dbReference>
<evidence type="ECO:0000313" key="8">
    <source>
        <dbReference type="Proteomes" id="UP001163046"/>
    </source>
</evidence>
<evidence type="ECO:0000259" key="6">
    <source>
        <dbReference type="PROSITE" id="PS50287"/>
    </source>
</evidence>
<organism evidence="7 8">
    <name type="scientific">Desmophyllum pertusum</name>
    <dbReference type="NCBI Taxonomy" id="174260"/>
    <lineage>
        <taxon>Eukaryota</taxon>
        <taxon>Metazoa</taxon>
        <taxon>Cnidaria</taxon>
        <taxon>Anthozoa</taxon>
        <taxon>Hexacorallia</taxon>
        <taxon>Scleractinia</taxon>
        <taxon>Caryophylliina</taxon>
        <taxon>Caryophylliidae</taxon>
        <taxon>Desmophyllum</taxon>
    </lineage>
</organism>
<dbReference type="PANTHER" id="PTHR19331:SF465">
    <property type="entry name" value="EGG PEPTIDE SPERACT RECEPTOR"/>
    <property type="match status" value="1"/>
</dbReference>
<dbReference type="Gene3D" id="2.120.10.30">
    <property type="entry name" value="TolB, C-terminal domain"/>
    <property type="match status" value="1"/>
</dbReference>
<accession>A0A9W9Z913</accession>
<dbReference type="SUPFAM" id="SSF56487">
    <property type="entry name" value="SRCR-like"/>
    <property type="match status" value="2"/>
</dbReference>
<dbReference type="SMART" id="SM00135">
    <property type="entry name" value="LY"/>
    <property type="match status" value="5"/>
</dbReference>
<dbReference type="SUPFAM" id="SSF63825">
    <property type="entry name" value="YWTD domain"/>
    <property type="match status" value="1"/>
</dbReference>
<dbReference type="EMBL" id="MU826379">
    <property type="protein sequence ID" value="KAJ7377403.1"/>
    <property type="molecule type" value="Genomic_DNA"/>
</dbReference>
<comment type="caution">
    <text evidence="7">The sequence shown here is derived from an EMBL/GenBank/DDBJ whole genome shotgun (WGS) entry which is preliminary data.</text>
</comment>
<evidence type="ECO:0000313" key="7">
    <source>
        <dbReference type="EMBL" id="KAJ7377403.1"/>
    </source>
</evidence>